<gene>
    <name evidence="1" type="ORF">SG34_032100</name>
</gene>
<name>A0AAE9ZDC7_9GAMM</name>
<dbReference type="Proteomes" id="UP000032352">
    <property type="component" value="Chromosome pTvir"/>
</dbReference>
<dbReference type="RefSeq" id="WP_044841939.1">
    <property type="nucleotide sequence ID" value="NZ_CP059734.1"/>
</dbReference>
<organism evidence="1 2">
    <name type="scientific">Thalassomonas viridans</name>
    <dbReference type="NCBI Taxonomy" id="137584"/>
    <lineage>
        <taxon>Bacteria</taxon>
        <taxon>Pseudomonadati</taxon>
        <taxon>Pseudomonadota</taxon>
        <taxon>Gammaproteobacteria</taxon>
        <taxon>Alteromonadales</taxon>
        <taxon>Colwelliaceae</taxon>
        <taxon>Thalassomonas</taxon>
    </lineage>
</organism>
<evidence type="ECO:0000313" key="2">
    <source>
        <dbReference type="Proteomes" id="UP000032352"/>
    </source>
</evidence>
<sequence length="70" mass="7645">MLYSPTITAIMGLSGAHDSALLQMAKVKDPITKANLERQEARIMSCFLELLGSLSEEDQKQVLALVKVTP</sequence>
<accession>A0AAE9ZDC7</accession>
<proteinExistence type="predicted"/>
<protein>
    <submittedName>
        <fullName evidence="1">Uncharacterized protein</fullName>
    </submittedName>
</protein>
<reference evidence="1 2" key="1">
    <citation type="journal article" date="2015" name="Genome Announc.">
        <title>Draft Genome Sequences of Marine Isolates of Thalassomonas viridans and Thalassomonas actiniarum.</title>
        <authorList>
            <person name="Olonade I."/>
            <person name="van Zyl L.J."/>
            <person name="Trindade M."/>
        </authorList>
    </citation>
    <scope>NUCLEOTIDE SEQUENCE [LARGE SCALE GENOMIC DNA]</scope>
    <source>
        <strain evidence="1 2">XOM25</strain>
    </source>
</reference>
<dbReference type="EMBL" id="CP059734">
    <property type="protein sequence ID" value="WDE08567.1"/>
    <property type="molecule type" value="Genomic_DNA"/>
</dbReference>
<evidence type="ECO:0000313" key="1">
    <source>
        <dbReference type="EMBL" id="WDE08567.1"/>
    </source>
</evidence>
<dbReference type="AlphaFoldDB" id="A0AAE9ZDC7"/>
<dbReference type="KEGG" id="tvd:SG34_032100"/>
<reference evidence="1 2" key="2">
    <citation type="journal article" date="2022" name="Mar. Drugs">
        <title>Bioassay-Guided Fractionation Leads to the Detection of Cholic Acid Generated by the Rare Thalassomonas sp.</title>
        <authorList>
            <person name="Pheiffer F."/>
            <person name="Schneider Y.K."/>
            <person name="Hansen E.H."/>
            <person name="Andersen J.H."/>
            <person name="Isaksson J."/>
            <person name="Busche T."/>
            <person name="R C."/>
            <person name="Kalinowski J."/>
            <person name="Zyl L.V."/>
            <person name="Trindade M."/>
        </authorList>
    </citation>
    <scope>NUCLEOTIDE SEQUENCE [LARGE SCALE GENOMIC DNA]</scope>
    <source>
        <strain evidence="1 2">XOM25</strain>
    </source>
</reference>
<keyword evidence="2" id="KW-1185">Reference proteome</keyword>